<evidence type="ECO:0000313" key="2">
    <source>
        <dbReference type="EMBL" id="PQP19319.1"/>
    </source>
</evidence>
<evidence type="ECO:0000313" key="3">
    <source>
        <dbReference type="Proteomes" id="UP000239290"/>
    </source>
</evidence>
<comment type="caution">
    <text evidence="2">The sequence shown here is derived from an EMBL/GenBank/DDBJ whole genome shotgun (WGS) entry which is preliminary data.</text>
</comment>
<dbReference type="Proteomes" id="UP000239290">
    <property type="component" value="Unassembled WGS sequence"/>
</dbReference>
<feature type="region of interest" description="Disordered" evidence="1">
    <location>
        <begin position="1"/>
        <end position="23"/>
    </location>
</feature>
<dbReference type="AlphaFoldDB" id="A0A2S8IXA7"/>
<protein>
    <submittedName>
        <fullName evidence="2">Uncharacterized protein</fullName>
    </submittedName>
</protein>
<evidence type="ECO:0000256" key="1">
    <source>
        <dbReference type="SAM" id="MobiDB-lite"/>
    </source>
</evidence>
<sequence>MVSPILRPYPRPPHRRDRHAATRAFSREATKGLTRAFWMSQREPLRWTAIRAYIGSCGSRE</sequence>
<gene>
    <name evidence="2" type="ORF">C5613_30690</name>
</gene>
<reference evidence="3" key="1">
    <citation type="submission" date="2018-02" db="EMBL/GenBank/DDBJ databases">
        <title>Draft genome sequencing of Rhodococcus opacus KU647198.</title>
        <authorList>
            <person name="Zheng B.-X."/>
        </authorList>
    </citation>
    <scope>NUCLEOTIDE SEQUENCE [LARGE SCALE GENOMIC DNA]</scope>
    <source>
        <strain evidence="3">04-OD7</strain>
    </source>
</reference>
<organism evidence="2 3">
    <name type="scientific">Rhodococcus opacus</name>
    <name type="common">Nocardia opaca</name>
    <dbReference type="NCBI Taxonomy" id="37919"/>
    <lineage>
        <taxon>Bacteria</taxon>
        <taxon>Bacillati</taxon>
        <taxon>Actinomycetota</taxon>
        <taxon>Actinomycetes</taxon>
        <taxon>Mycobacteriales</taxon>
        <taxon>Nocardiaceae</taxon>
        <taxon>Rhodococcus</taxon>
    </lineage>
</organism>
<accession>A0A2S8IXA7</accession>
<name>A0A2S8IXA7_RHOOP</name>
<proteinExistence type="predicted"/>
<dbReference type="EMBL" id="PUIO01000045">
    <property type="protein sequence ID" value="PQP19319.1"/>
    <property type="molecule type" value="Genomic_DNA"/>
</dbReference>